<dbReference type="PANTHER" id="PTHR46609">
    <property type="entry name" value="EXONUCLEASE, PHAGE-TYPE/RECB, C-TERMINAL DOMAIN-CONTAINING PROTEIN"/>
    <property type="match status" value="1"/>
</dbReference>
<dbReference type="PANTHER" id="PTHR46609:SF8">
    <property type="entry name" value="YQAJ VIRAL RECOMBINASE DOMAIN-CONTAINING PROTEIN"/>
    <property type="match status" value="1"/>
</dbReference>
<dbReference type="InterPro" id="IPR011604">
    <property type="entry name" value="PDDEXK-like_dom_sf"/>
</dbReference>
<name>A0A6J1TST5_FRAOC</name>
<keyword evidence="2" id="KW-1185">Reference proteome</keyword>
<evidence type="ECO:0000313" key="2">
    <source>
        <dbReference type="Proteomes" id="UP000504606"/>
    </source>
</evidence>
<dbReference type="CDD" id="cd22343">
    <property type="entry name" value="PDDEXK_lambda_exonuclease-like"/>
    <property type="match status" value="1"/>
</dbReference>
<dbReference type="Pfam" id="PF09588">
    <property type="entry name" value="YqaJ"/>
    <property type="match status" value="1"/>
</dbReference>
<sequence>MRRSFYLASASTNNLTEAMKLCSSTVQGVRHPNHLTNLYPNYKKEEKGYCPGILRTLHPSEYNSTKHVQTSQPPGENEVIVFDHQKQVHAKEDTQEEKYDEINFREEQDLLKMTELFHTEVDACFTCTREDSTYLQIVKKLRNIFLDALFEDAKRYCVGDSPGEIPETLDQRKSEIWRAERSIRFPASMAKYFIKLPQVCYADALREHLWTLLPGIASMYGIEMEDKARVDYIKWAQAQDETTTVQQTGMWVNPAFPQLSCSPDGIVRSQKSPPKLLEIKCPEFIKNANFADFESCIRSLGLDYTNFCLQKNSDGTLSLKRNSSFWFQMQVSMGILNFEESHLMLWSPNGFLICTVKFDSDWWELSKKRLIQLHAELWVPEYFLMRIPRYLRPLRIPFEME</sequence>
<dbReference type="RefSeq" id="XP_026293726.1">
    <property type="nucleotide sequence ID" value="XM_026437941.2"/>
</dbReference>
<evidence type="ECO:0000313" key="3">
    <source>
        <dbReference type="RefSeq" id="XP_026293726.1"/>
    </source>
</evidence>
<dbReference type="Proteomes" id="UP000504606">
    <property type="component" value="Unplaced"/>
</dbReference>
<dbReference type="OrthoDB" id="6775702at2759"/>
<proteinExistence type="predicted"/>
<dbReference type="InterPro" id="IPR051703">
    <property type="entry name" value="NF-kappa-B_Signaling_Reg"/>
</dbReference>
<dbReference type="AlphaFoldDB" id="A0A6J1TST5"/>
<dbReference type="GeneID" id="113217866"/>
<dbReference type="InterPro" id="IPR019080">
    <property type="entry name" value="YqaJ_viral_recombinase"/>
</dbReference>
<dbReference type="Gene3D" id="3.90.320.10">
    <property type="match status" value="1"/>
</dbReference>
<organism evidence="2 3">
    <name type="scientific">Frankliniella occidentalis</name>
    <name type="common">Western flower thrips</name>
    <name type="synonym">Euthrips occidentalis</name>
    <dbReference type="NCBI Taxonomy" id="133901"/>
    <lineage>
        <taxon>Eukaryota</taxon>
        <taxon>Metazoa</taxon>
        <taxon>Ecdysozoa</taxon>
        <taxon>Arthropoda</taxon>
        <taxon>Hexapoda</taxon>
        <taxon>Insecta</taxon>
        <taxon>Pterygota</taxon>
        <taxon>Neoptera</taxon>
        <taxon>Paraneoptera</taxon>
        <taxon>Thysanoptera</taxon>
        <taxon>Terebrantia</taxon>
        <taxon>Thripoidea</taxon>
        <taxon>Thripidae</taxon>
        <taxon>Frankliniella</taxon>
    </lineage>
</organism>
<dbReference type="InterPro" id="IPR011335">
    <property type="entry name" value="Restrct_endonuc-II-like"/>
</dbReference>
<protein>
    <submittedName>
        <fullName evidence="3">Uncharacterized protein LOC113217866</fullName>
    </submittedName>
</protein>
<dbReference type="GO" id="GO:0006281">
    <property type="term" value="P:DNA repair"/>
    <property type="evidence" value="ECO:0007669"/>
    <property type="project" value="UniProtKB-ARBA"/>
</dbReference>
<accession>A0A6J1TST5</accession>
<gene>
    <name evidence="3" type="primary">LOC113217866</name>
</gene>
<reference evidence="3" key="1">
    <citation type="submission" date="2025-08" db="UniProtKB">
        <authorList>
            <consortium name="RefSeq"/>
        </authorList>
    </citation>
    <scope>IDENTIFICATION</scope>
    <source>
        <tissue evidence="3">Whole organism</tissue>
    </source>
</reference>
<dbReference type="KEGG" id="foc:113217866"/>
<feature type="domain" description="YqaJ viral recombinase" evidence="1">
    <location>
        <begin position="218"/>
        <end position="284"/>
    </location>
</feature>
<evidence type="ECO:0000259" key="1">
    <source>
        <dbReference type="Pfam" id="PF09588"/>
    </source>
</evidence>
<dbReference type="SUPFAM" id="SSF52980">
    <property type="entry name" value="Restriction endonuclease-like"/>
    <property type="match status" value="1"/>
</dbReference>